<evidence type="ECO:0000313" key="3">
    <source>
        <dbReference type="EMBL" id="NGG27129.1"/>
    </source>
</evidence>
<comment type="caution">
    <text evidence="3">The sequence shown here is derived from an EMBL/GenBank/DDBJ whole genome shotgun (WGS) entry which is preliminary data.</text>
</comment>
<dbReference type="EMBL" id="JAAJBE010000002">
    <property type="protein sequence ID" value="NGG27129.1"/>
    <property type="molecule type" value="Genomic_DNA"/>
</dbReference>
<dbReference type="Gene3D" id="3.30.565.10">
    <property type="entry name" value="Histidine kinase-like ATPase, C-terminal domain"/>
    <property type="match status" value="1"/>
</dbReference>
<dbReference type="InterPro" id="IPR036890">
    <property type="entry name" value="HATPase_C_sf"/>
</dbReference>
<dbReference type="InterPro" id="IPR032834">
    <property type="entry name" value="NatK-like_C"/>
</dbReference>
<reference evidence="3" key="1">
    <citation type="submission" date="2020-02" db="EMBL/GenBank/DDBJ databases">
        <title>Antibiotic resistance/susceptibility profiles of lactic acid-producing cocci isolated from the human vagina, and analysis of the genetic basis of atypical resistances.</title>
        <authorList>
            <person name="Sirichoat A."/>
            <person name="Florez A.B."/>
            <person name="Vazquez L."/>
            <person name="Buppasiri P."/>
            <person name="Panya M."/>
            <person name="Lulitanond V."/>
            <person name="Mayo B."/>
        </authorList>
    </citation>
    <scope>NUCLEOTIDE SEQUENCE</scope>
    <source>
        <strain evidence="3">VA08-2AN</strain>
    </source>
</reference>
<keyword evidence="1" id="KW-0472">Membrane</keyword>
<sequence>MIIFLFLLTVVSECFNICLFLYLINKRVSIRHFLIILFCRIAYTKICNSLSWKFLFYFNEEIFYLLLSFFISRKPYLQSKLKIFNALLLTTLNNISFRVIIFFIFPLFGISVETIKVNYLIAVSSSFLTILLSFLLIKLFKESFEVIQKRRLAPLISKSIIVADFIMIGYTFTQQYLVYLENTTHTSTLIIRKLIVVIYLVLSFIMLILLDRNIRATIQSQLDFQKDIQLSHLTNYNKQIENLYQSVRSFRHDYANILTTLKLGIEQNDIAIVKEVYDSVLKDSDKHLKSKTFDLTRLINIEDNTIKSLLAAKFLEAEENNIDVSLDIPKTIKLEGMEMVDFITVISIFLDNAMEASIQSDIPKMHIGYFNHGNKQLFIVQNSTREEFISITSLFERGVSSKGDHRGIGLANVRNILDNYQNISLKTESMTFAFTQELNISKKA</sequence>
<feature type="transmembrane region" description="Helical" evidence="1">
    <location>
        <begin position="83"/>
        <end position="105"/>
    </location>
</feature>
<feature type="transmembrane region" description="Helical" evidence="1">
    <location>
        <begin position="152"/>
        <end position="170"/>
    </location>
</feature>
<organism evidence="3">
    <name type="scientific">Streptococcus salivarius</name>
    <dbReference type="NCBI Taxonomy" id="1304"/>
    <lineage>
        <taxon>Bacteria</taxon>
        <taxon>Bacillati</taxon>
        <taxon>Bacillota</taxon>
        <taxon>Bacilli</taxon>
        <taxon>Lactobacillales</taxon>
        <taxon>Streptococcaceae</taxon>
        <taxon>Streptococcus</taxon>
    </lineage>
</organism>
<accession>A0A6G4N952</accession>
<feature type="domain" description="Sensor histidine kinase NatK-like C-terminal" evidence="2">
    <location>
        <begin position="337"/>
        <end position="440"/>
    </location>
</feature>
<dbReference type="PANTHER" id="PTHR40448">
    <property type="entry name" value="TWO-COMPONENT SENSOR HISTIDINE KINASE"/>
    <property type="match status" value="1"/>
</dbReference>
<evidence type="ECO:0000256" key="1">
    <source>
        <dbReference type="SAM" id="Phobius"/>
    </source>
</evidence>
<keyword evidence="1" id="KW-1133">Transmembrane helix</keyword>
<feature type="transmembrane region" description="Helical" evidence="1">
    <location>
        <begin position="117"/>
        <end position="140"/>
    </location>
</feature>
<evidence type="ECO:0000259" key="2">
    <source>
        <dbReference type="Pfam" id="PF14501"/>
    </source>
</evidence>
<dbReference type="AlphaFoldDB" id="A0A6G4N952"/>
<dbReference type="GO" id="GO:0042802">
    <property type="term" value="F:identical protein binding"/>
    <property type="evidence" value="ECO:0007669"/>
    <property type="project" value="TreeGrafter"/>
</dbReference>
<gene>
    <name evidence="3" type="ORF">G5S97_01020</name>
</gene>
<proteinExistence type="predicted"/>
<feature type="transmembrane region" description="Helical" evidence="1">
    <location>
        <begin position="54"/>
        <end position="71"/>
    </location>
</feature>
<keyword evidence="1" id="KW-0812">Transmembrane</keyword>
<protein>
    <submittedName>
        <fullName evidence="3">GHKL domain-containing protein</fullName>
    </submittedName>
</protein>
<dbReference type="SUPFAM" id="SSF55874">
    <property type="entry name" value="ATPase domain of HSP90 chaperone/DNA topoisomerase II/histidine kinase"/>
    <property type="match status" value="1"/>
</dbReference>
<dbReference type="Pfam" id="PF14501">
    <property type="entry name" value="HATPase_c_5"/>
    <property type="match status" value="1"/>
</dbReference>
<dbReference type="PANTHER" id="PTHR40448:SF1">
    <property type="entry name" value="TWO-COMPONENT SENSOR HISTIDINE KINASE"/>
    <property type="match status" value="1"/>
</dbReference>
<feature type="transmembrane region" description="Helical" evidence="1">
    <location>
        <begin position="190"/>
        <end position="210"/>
    </location>
</feature>
<name>A0A6G4N952_STRSL</name>